<evidence type="ECO:0000313" key="4">
    <source>
        <dbReference type="Proteomes" id="UP000613401"/>
    </source>
</evidence>
<keyword evidence="4" id="KW-1185">Reference proteome</keyword>
<reference evidence="3" key="2">
    <citation type="submission" date="2020-03" db="EMBL/GenBank/DDBJ databases">
        <authorList>
            <person name="Fu F.-F."/>
            <person name="Chen J."/>
        </authorList>
    </citation>
    <scope>NUCLEOTIDE SEQUENCE</scope>
    <source>
        <strain evidence="3">Lc1</strain>
    </source>
</reference>
<keyword evidence="3" id="KW-0489">Methyltransferase</keyword>
<feature type="region of interest" description="Disordered" evidence="2">
    <location>
        <begin position="353"/>
        <end position="376"/>
    </location>
</feature>
<comment type="caution">
    <text evidence="3">The sequence shown here is derived from an EMBL/GenBank/DDBJ whole genome shotgun (WGS) entry which is preliminary data.</text>
</comment>
<evidence type="ECO:0000313" key="3">
    <source>
        <dbReference type="EMBL" id="KAF3805623.1"/>
    </source>
</evidence>
<protein>
    <submittedName>
        <fullName evidence="3">Putative methyltransferase tdiE</fullName>
    </submittedName>
</protein>
<dbReference type="GeneID" id="69012812"/>
<dbReference type="Pfam" id="PF13489">
    <property type="entry name" value="Methyltransf_23"/>
    <property type="match status" value="2"/>
</dbReference>
<dbReference type="PANTHER" id="PTHR43591:SF10">
    <property type="entry name" value="ABC TRANSMEMBRANE TYPE-1 DOMAIN-CONTAINING PROTEIN-RELATED"/>
    <property type="match status" value="1"/>
</dbReference>
<reference evidence="3" key="1">
    <citation type="journal article" date="2020" name="Phytopathology">
        <title>Genome sequence and comparative analysis of Colletotrichum gloeosporioides isolated from Liriodendron leaves.</title>
        <authorList>
            <person name="Fu F.F."/>
            <person name="Hao Z."/>
            <person name="Wang P."/>
            <person name="Lu Y."/>
            <person name="Xue L.J."/>
            <person name="Wei G."/>
            <person name="Tian Y."/>
            <person name="Baishi H."/>
            <person name="Xu H."/>
            <person name="Shi J."/>
            <person name="Cheng T."/>
            <person name="Wang G."/>
            <person name="Yi Y."/>
            <person name="Chen J."/>
        </authorList>
    </citation>
    <scope>NUCLEOTIDE SEQUENCE</scope>
    <source>
        <strain evidence="3">Lc1</strain>
    </source>
</reference>
<dbReference type="EMBL" id="WVTB01000041">
    <property type="protein sequence ID" value="KAF3805623.1"/>
    <property type="molecule type" value="Genomic_DNA"/>
</dbReference>
<accession>A0A8H4FKG5</accession>
<keyword evidence="3" id="KW-0808">Transferase</keyword>
<evidence type="ECO:0000256" key="2">
    <source>
        <dbReference type="SAM" id="MobiDB-lite"/>
    </source>
</evidence>
<dbReference type="GO" id="GO:0032259">
    <property type="term" value="P:methylation"/>
    <property type="evidence" value="ECO:0007669"/>
    <property type="project" value="UniProtKB-KW"/>
</dbReference>
<organism evidence="3 4">
    <name type="scientific">Colletotrichum gloeosporioides</name>
    <name type="common">Anthracnose fungus</name>
    <name type="synonym">Glomerella cingulata</name>
    <dbReference type="NCBI Taxonomy" id="474922"/>
    <lineage>
        <taxon>Eukaryota</taxon>
        <taxon>Fungi</taxon>
        <taxon>Dikarya</taxon>
        <taxon>Ascomycota</taxon>
        <taxon>Pezizomycotina</taxon>
        <taxon>Sordariomycetes</taxon>
        <taxon>Hypocreomycetidae</taxon>
        <taxon>Glomerellales</taxon>
        <taxon>Glomerellaceae</taxon>
        <taxon>Colletotrichum</taxon>
        <taxon>Colletotrichum gloeosporioides species complex</taxon>
    </lineage>
</organism>
<dbReference type="CDD" id="cd02440">
    <property type="entry name" value="AdoMet_MTases"/>
    <property type="match status" value="2"/>
</dbReference>
<sequence length="736" mass="83199">MSAYAHGSWHQNVQPTAIPAAMAAEADDDEEPLEADEGYGVCCSLTDDHFRQAYAASLSSSVVDYPEEFGRRYHAYRAGKYPLPNDELESERLNLAHRLIFRLLGNRLFLAPLEFDRVNRILDIGTGTGKFYATGAIQMGDLFQHAEITGNDLSAIQPIWVPPNVKFEIDDVESSWVGHQKYDYIMCRYMAAAIRDWPKLIRNIYDHLNPGGWAEFQDMDIELYSEDGTLTDSHATKQWSRTFVTTLASMGLEPAPGPQLEGWVWSHGGFTNVSHRKYRVPVGPWPRQTFFKNLGMLNLIQTLEGLEGFSLKMFCGVLGRTREAVMTQIEEVSEELKSGTIHSQFDIMSEAQKDTTGPNLAPKSQTASPASGNSPEAVGNLATGALDVDEAEHYSNPILLQRLIAEFQLIRHLCLKAYLITQPRMADVIMLFGPAVSEAKLRTLLLLRIPNADVMKAYFAPNDESEMDRLDFNHMLVLKTLGKKLFLAPVPKEKTHRILDIGTGTGIWAIEASDLFPNAEAEKVIGNDLSAIQPKWVPPNVKFEVDDVESEWVHNEKFDFTFCRYMAASISDWPKLMSRIYENTNPGGWVEFQDYDLLYRSDDGSLTDDHHTSKWTKDFLDGFKSIGREPCPGPRLEGWAKEAGFTNIKHQVFKLPIGPWPKDPYYKDVGMTNMIMLLDGLEGFTLRMFCSVLGWTKEEVQVLLMLVRKELKAPAFHAYYNLHVVYAQKPETKDDE</sequence>
<feature type="compositionally biased region" description="Polar residues" evidence="2">
    <location>
        <begin position="354"/>
        <end position="374"/>
    </location>
</feature>
<dbReference type="PANTHER" id="PTHR43591">
    <property type="entry name" value="METHYLTRANSFERASE"/>
    <property type="match status" value="1"/>
</dbReference>
<dbReference type="GO" id="GO:0008168">
    <property type="term" value="F:methyltransferase activity"/>
    <property type="evidence" value="ECO:0007669"/>
    <property type="project" value="UniProtKB-KW"/>
</dbReference>
<proteinExistence type="inferred from homology"/>
<comment type="similarity">
    <text evidence="1">Belongs to the methyltransferase superfamily. LaeA methyltransferase family.</text>
</comment>
<dbReference type="RefSeq" id="XP_045264782.1">
    <property type="nucleotide sequence ID" value="XM_045405680.1"/>
</dbReference>
<name>A0A8H4FKG5_COLGL</name>
<dbReference type="InterPro" id="IPR029063">
    <property type="entry name" value="SAM-dependent_MTases_sf"/>
</dbReference>
<evidence type="ECO:0000256" key="1">
    <source>
        <dbReference type="ARBA" id="ARBA00038158"/>
    </source>
</evidence>
<dbReference type="SUPFAM" id="SSF53335">
    <property type="entry name" value="S-adenosyl-L-methionine-dependent methyltransferases"/>
    <property type="match status" value="2"/>
</dbReference>
<dbReference type="Gene3D" id="3.40.50.150">
    <property type="entry name" value="Vaccinia Virus protein VP39"/>
    <property type="match status" value="2"/>
</dbReference>
<gene>
    <name evidence="3" type="ORF">GCG54_00005662</name>
</gene>
<dbReference type="AlphaFoldDB" id="A0A8H4FKG5"/>
<dbReference type="Proteomes" id="UP000613401">
    <property type="component" value="Unassembled WGS sequence"/>
</dbReference>